<evidence type="ECO:0000313" key="6">
    <source>
        <dbReference type="EMBL" id="KAF2816854.1"/>
    </source>
</evidence>
<dbReference type="SMART" id="SM00292">
    <property type="entry name" value="BRCT"/>
    <property type="match status" value="2"/>
</dbReference>
<feature type="region of interest" description="Disordered" evidence="4">
    <location>
        <begin position="588"/>
        <end position="608"/>
    </location>
</feature>
<dbReference type="SUPFAM" id="SSF52113">
    <property type="entry name" value="BRCT domain"/>
    <property type="match status" value="1"/>
</dbReference>
<dbReference type="AlphaFoldDB" id="A0A6A6Z991"/>
<gene>
    <name evidence="6 8" type="ORF">BDZ99DRAFT_564685</name>
</gene>
<dbReference type="EMBL" id="MU003692">
    <property type="protein sequence ID" value="KAF2816854.1"/>
    <property type="molecule type" value="Genomic_DNA"/>
</dbReference>
<dbReference type="GeneID" id="54468274"/>
<feature type="compositionally biased region" description="Acidic residues" evidence="4">
    <location>
        <begin position="169"/>
        <end position="180"/>
    </location>
</feature>
<dbReference type="OrthoDB" id="342264at2759"/>
<keyword evidence="3" id="KW-0539">Nucleus</keyword>
<protein>
    <recommendedName>
        <fullName evidence="5">BRCT domain-containing protein</fullName>
    </recommendedName>
</protein>
<feature type="compositionally biased region" description="Basic and acidic residues" evidence="4">
    <location>
        <begin position="261"/>
        <end position="274"/>
    </location>
</feature>
<sequence length="608" mass="66653">MEHSVTVTLWQLSETSFTWNLLEGQSRDIVESGDGSYILSIISSEKAVGSITVEPCGVKLQAKAEPICVIPKEASPHAEYTLNASSSSSTEIIFLRDGDTFFVKSPARKFHVEVRKDQVDVGNDQVDDVSGEVNVENDLLGAGNDCIEKVQVRSSASTANVVDLQNGDADSDQTEDEEIDIPNSLLDEATPNPTLERADLVEETPTSRRLQQAQSGKASSATLTGEYVSPQELDLRGTNPAGMETGITQEPYCTAPGNTGDAKDVSRHNEKDLEPTSEPPPRQKGVSVVIERAHSKRSSPVDLDGDNLDARGPPSKKRRTSNDDSQDSRIEEIVVDTNTRQSRQANFPRKTSKSRKRSSSPIANHLRSSQNTVTESQLYELSAPRVAFSYSTIPDQKKFMAFLEMHSGKKVEAVKDANILCVGRSEVKKTGKLLRAIVLGVAIVTDDWFISSHAMGRLLNPDRFAPRDHKNEKAWGFSLYDVLGKEQRTIFSGMTICFTPAMKEHHNSFITEMRDIVLEAGAEKVITRAATGVKDDGNTIVIAVSDEKDTNAAILQDRGMTCYTRDLLSTSILRGSLDLESDEFIIKPDSSHGAGAPKKFKRGRPRKS</sequence>
<comment type="subcellular location">
    <subcellularLocation>
        <location evidence="1">Nucleus</location>
    </subcellularLocation>
</comment>
<evidence type="ECO:0000256" key="4">
    <source>
        <dbReference type="SAM" id="MobiDB-lite"/>
    </source>
</evidence>
<reference evidence="8" key="2">
    <citation type="submission" date="2020-04" db="EMBL/GenBank/DDBJ databases">
        <authorList>
            <consortium name="NCBI Genome Project"/>
        </authorList>
    </citation>
    <scope>NUCLEOTIDE SEQUENCE</scope>
    <source>
        <strain evidence="8">CBS 304.34</strain>
    </source>
</reference>
<dbReference type="InterPro" id="IPR036420">
    <property type="entry name" value="BRCT_dom_sf"/>
</dbReference>
<evidence type="ECO:0000259" key="5">
    <source>
        <dbReference type="PROSITE" id="PS50172"/>
    </source>
</evidence>
<feature type="domain" description="BRCT" evidence="5">
    <location>
        <begin position="402"/>
        <end position="466"/>
    </location>
</feature>
<dbReference type="PROSITE" id="PS50172">
    <property type="entry name" value="BRCT"/>
    <property type="match status" value="1"/>
</dbReference>
<evidence type="ECO:0000256" key="1">
    <source>
        <dbReference type="ARBA" id="ARBA00004123"/>
    </source>
</evidence>
<proteinExistence type="predicted"/>
<dbReference type="PANTHER" id="PTHR23196">
    <property type="entry name" value="PAX TRANSCRIPTION ACTIVATION DOMAIN INTERACTING PROTEIN"/>
    <property type="match status" value="1"/>
</dbReference>
<evidence type="ECO:0000256" key="3">
    <source>
        <dbReference type="ARBA" id="ARBA00023242"/>
    </source>
</evidence>
<keyword evidence="7" id="KW-1185">Reference proteome</keyword>
<dbReference type="GO" id="GO:0006974">
    <property type="term" value="P:DNA damage response"/>
    <property type="evidence" value="ECO:0007669"/>
    <property type="project" value="UniProtKB-KW"/>
</dbReference>
<reference evidence="8" key="3">
    <citation type="submission" date="2025-04" db="UniProtKB">
        <authorList>
            <consortium name="RefSeq"/>
        </authorList>
    </citation>
    <scope>IDENTIFICATION</scope>
    <source>
        <strain evidence="8">CBS 304.34</strain>
    </source>
</reference>
<evidence type="ECO:0000313" key="7">
    <source>
        <dbReference type="Proteomes" id="UP000504636"/>
    </source>
</evidence>
<feature type="compositionally biased region" description="Polar residues" evidence="4">
    <location>
        <begin position="336"/>
        <end position="345"/>
    </location>
</feature>
<feature type="compositionally biased region" description="Polar residues" evidence="4">
    <location>
        <begin position="207"/>
        <end position="223"/>
    </location>
</feature>
<dbReference type="Gene3D" id="3.40.50.10190">
    <property type="entry name" value="BRCT domain"/>
    <property type="match status" value="2"/>
</dbReference>
<dbReference type="Proteomes" id="UP000504636">
    <property type="component" value="Unplaced"/>
</dbReference>
<dbReference type="PANTHER" id="PTHR23196:SF1">
    <property type="entry name" value="PAX-INTERACTING PROTEIN 1"/>
    <property type="match status" value="1"/>
</dbReference>
<evidence type="ECO:0000313" key="8">
    <source>
        <dbReference type="RefSeq" id="XP_033583818.1"/>
    </source>
</evidence>
<keyword evidence="2" id="KW-0227">DNA damage</keyword>
<reference evidence="6 8" key="1">
    <citation type="journal article" date="2020" name="Stud. Mycol.">
        <title>101 Dothideomycetes genomes: a test case for predicting lifestyles and emergence of pathogens.</title>
        <authorList>
            <person name="Haridas S."/>
            <person name="Albert R."/>
            <person name="Binder M."/>
            <person name="Bloem J."/>
            <person name="Labutti K."/>
            <person name="Salamov A."/>
            <person name="Andreopoulos B."/>
            <person name="Baker S."/>
            <person name="Barry K."/>
            <person name="Bills G."/>
            <person name="Bluhm B."/>
            <person name="Cannon C."/>
            <person name="Castanera R."/>
            <person name="Culley D."/>
            <person name="Daum C."/>
            <person name="Ezra D."/>
            <person name="Gonzalez J."/>
            <person name="Henrissat B."/>
            <person name="Kuo A."/>
            <person name="Liang C."/>
            <person name="Lipzen A."/>
            <person name="Lutzoni F."/>
            <person name="Magnuson J."/>
            <person name="Mondo S."/>
            <person name="Nolan M."/>
            <person name="Ohm R."/>
            <person name="Pangilinan J."/>
            <person name="Park H.-J."/>
            <person name="Ramirez L."/>
            <person name="Alfaro M."/>
            <person name="Sun H."/>
            <person name="Tritt A."/>
            <person name="Yoshinaga Y."/>
            <person name="Zwiers L.-H."/>
            <person name="Turgeon B."/>
            <person name="Goodwin S."/>
            <person name="Spatafora J."/>
            <person name="Crous P."/>
            <person name="Grigoriev I."/>
        </authorList>
    </citation>
    <scope>NUCLEOTIDE SEQUENCE</scope>
    <source>
        <strain evidence="6 8">CBS 304.34</strain>
    </source>
</reference>
<dbReference type="InterPro" id="IPR051579">
    <property type="entry name" value="DDR_Transcriptional_Reg"/>
</dbReference>
<feature type="compositionally biased region" description="Basic residues" evidence="4">
    <location>
        <begin position="598"/>
        <end position="608"/>
    </location>
</feature>
<evidence type="ECO:0000256" key="2">
    <source>
        <dbReference type="ARBA" id="ARBA00022763"/>
    </source>
</evidence>
<feature type="compositionally biased region" description="Basic and acidic residues" evidence="4">
    <location>
        <begin position="320"/>
        <end position="332"/>
    </location>
</feature>
<feature type="region of interest" description="Disordered" evidence="4">
    <location>
        <begin position="161"/>
        <end position="374"/>
    </location>
</feature>
<organism evidence="6">
    <name type="scientific">Mytilinidion resinicola</name>
    <dbReference type="NCBI Taxonomy" id="574789"/>
    <lineage>
        <taxon>Eukaryota</taxon>
        <taxon>Fungi</taxon>
        <taxon>Dikarya</taxon>
        <taxon>Ascomycota</taxon>
        <taxon>Pezizomycotina</taxon>
        <taxon>Dothideomycetes</taxon>
        <taxon>Pleosporomycetidae</taxon>
        <taxon>Mytilinidiales</taxon>
        <taxon>Mytilinidiaceae</taxon>
        <taxon>Mytilinidion</taxon>
    </lineage>
</organism>
<dbReference type="RefSeq" id="XP_033583818.1">
    <property type="nucleotide sequence ID" value="XM_033727381.1"/>
</dbReference>
<dbReference type="CDD" id="cd17744">
    <property type="entry name" value="BRCT_MDC1_rpt1"/>
    <property type="match status" value="1"/>
</dbReference>
<accession>A0A6A6Z991</accession>
<dbReference type="GO" id="GO:0005634">
    <property type="term" value="C:nucleus"/>
    <property type="evidence" value="ECO:0007669"/>
    <property type="project" value="UniProtKB-SubCell"/>
</dbReference>
<dbReference type="InterPro" id="IPR001357">
    <property type="entry name" value="BRCT_dom"/>
</dbReference>
<name>A0A6A6Z991_9PEZI</name>